<name>A0A8T0A3K5_9BILA</name>
<gene>
    <name evidence="1" type="ORF">Mgra_00000569</name>
</gene>
<accession>A0A8T0A3K5</accession>
<dbReference type="AlphaFoldDB" id="A0A8T0A3K5"/>
<dbReference type="EMBL" id="JABEBT010000002">
    <property type="protein sequence ID" value="KAF7640122.1"/>
    <property type="molecule type" value="Genomic_DNA"/>
</dbReference>
<comment type="caution">
    <text evidence="1">The sequence shown here is derived from an EMBL/GenBank/DDBJ whole genome shotgun (WGS) entry which is preliminary data.</text>
</comment>
<proteinExistence type="predicted"/>
<sequence length="303" mass="35960">MTRHFILFSYLYFFNNRSLTSVIVQIVFVRNCLEERESKIWPLGFDPVICFCYISREPEKDSDYNNFQLTDELKIKWQNAIQNEMPLYKYYPHSIARSRFDMVDNNYKDNNSAYLLLLSKDKDKVPNLRLKLQHPQNIEQMLNLRYWFNKLSKCYFENIVVEQAVFSSDMINLLFDGMSKLIFNAKTFFMYGNHCIYGYTFMNNHIVSKGVYLENKSSFTRPVSQLFGKKIKEEECRVSITDFGLNESDDDEDNPLPEFARVADYEFVHLKTSHRRGSRIYLIYEVGSNNVSEILHVILLNDI</sequence>
<reference evidence="1" key="1">
    <citation type="journal article" date="2020" name="Ecol. Evol.">
        <title>Genome structure and content of the rice root-knot nematode (Meloidogyne graminicola).</title>
        <authorList>
            <person name="Phan N.T."/>
            <person name="Danchin E.G.J."/>
            <person name="Klopp C."/>
            <person name="Perfus-Barbeoch L."/>
            <person name="Kozlowski D.K."/>
            <person name="Koutsovoulos G.D."/>
            <person name="Lopez-Roques C."/>
            <person name="Bouchez O."/>
            <person name="Zahm M."/>
            <person name="Besnard G."/>
            <person name="Bellafiore S."/>
        </authorList>
    </citation>
    <scope>NUCLEOTIDE SEQUENCE</scope>
    <source>
        <strain evidence="1">VN-18</strain>
    </source>
</reference>
<dbReference type="Proteomes" id="UP000605970">
    <property type="component" value="Unassembled WGS sequence"/>
</dbReference>
<evidence type="ECO:0000313" key="2">
    <source>
        <dbReference type="Proteomes" id="UP000605970"/>
    </source>
</evidence>
<organism evidence="1 2">
    <name type="scientific">Meloidogyne graminicola</name>
    <dbReference type="NCBI Taxonomy" id="189291"/>
    <lineage>
        <taxon>Eukaryota</taxon>
        <taxon>Metazoa</taxon>
        <taxon>Ecdysozoa</taxon>
        <taxon>Nematoda</taxon>
        <taxon>Chromadorea</taxon>
        <taxon>Rhabditida</taxon>
        <taxon>Tylenchina</taxon>
        <taxon>Tylenchomorpha</taxon>
        <taxon>Tylenchoidea</taxon>
        <taxon>Meloidogynidae</taxon>
        <taxon>Meloidogyninae</taxon>
        <taxon>Meloidogyne</taxon>
    </lineage>
</organism>
<evidence type="ECO:0000313" key="1">
    <source>
        <dbReference type="EMBL" id="KAF7640122.1"/>
    </source>
</evidence>
<keyword evidence="2" id="KW-1185">Reference proteome</keyword>
<protein>
    <submittedName>
        <fullName evidence="1">Uncharacterized protein</fullName>
    </submittedName>
</protein>